<protein>
    <submittedName>
        <fullName evidence="2">DUF2188 domain-containing protein</fullName>
    </submittedName>
</protein>
<dbReference type="AlphaFoldDB" id="A0A4Q2REJ2"/>
<evidence type="ECO:0000313" key="3">
    <source>
        <dbReference type="Proteomes" id="UP000289411"/>
    </source>
</evidence>
<accession>A0A4Q2REJ2</accession>
<sequence length="81" mass="8769">MSDIHYEVVEHDGGWAYRLDGAYSETFRSKAAAHQAAEAAAAEQATPGDSEVISYQDGKGEWHEELTKGEDRPSADVTDVG</sequence>
<dbReference type="RefSeq" id="WP_129218491.1">
    <property type="nucleotide sequence ID" value="NZ_QYBC01000005.1"/>
</dbReference>
<feature type="compositionally biased region" description="Basic and acidic residues" evidence="1">
    <location>
        <begin position="58"/>
        <end position="74"/>
    </location>
</feature>
<name>A0A4Q2REJ2_9HYPH</name>
<organism evidence="2 3">
    <name type="scientific">Lichenibacterium ramalinae</name>
    <dbReference type="NCBI Taxonomy" id="2316527"/>
    <lineage>
        <taxon>Bacteria</taxon>
        <taxon>Pseudomonadati</taxon>
        <taxon>Pseudomonadota</taxon>
        <taxon>Alphaproteobacteria</taxon>
        <taxon>Hyphomicrobiales</taxon>
        <taxon>Lichenihabitantaceae</taxon>
        <taxon>Lichenibacterium</taxon>
    </lineage>
</organism>
<comment type="caution">
    <text evidence="2">The sequence shown here is derived from an EMBL/GenBank/DDBJ whole genome shotgun (WGS) entry which is preliminary data.</text>
</comment>
<dbReference type="Proteomes" id="UP000289411">
    <property type="component" value="Unassembled WGS sequence"/>
</dbReference>
<reference evidence="2 3" key="1">
    <citation type="submission" date="2018-09" db="EMBL/GenBank/DDBJ databases">
        <authorList>
            <person name="Grouzdev D.S."/>
            <person name="Krutkina M.S."/>
        </authorList>
    </citation>
    <scope>NUCLEOTIDE SEQUENCE [LARGE SCALE GENOMIC DNA]</scope>
    <source>
        <strain evidence="2 3">RmlP001</strain>
    </source>
</reference>
<dbReference type="InterPro" id="IPR018691">
    <property type="entry name" value="DUF2188"/>
</dbReference>
<reference evidence="2 3" key="2">
    <citation type="submission" date="2019-02" db="EMBL/GenBank/DDBJ databases">
        <title>'Lichenibacterium ramalinii' gen. nov. sp. nov., 'Lichenibacterium minor' gen. nov. sp. nov.</title>
        <authorList>
            <person name="Pankratov T."/>
        </authorList>
    </citation>
    <scope>NUCLEOTIDE SEQUENCE [LARGE SCALE GENOMIC DNA]</scope>
    <source>
        <strain evidence="2 3">RmlP001</strain>
    </source>
</reference>
<keyword evidence="3" id="KW-1185">Reference proteome</keyword>
<dbReference type="OrthoDB" id="7596641at2"/>
<gene>
    <name evidence="2" type="ORF">D3272_07235</name>
</gene>
<dbReference type="Pfam" id="PF09954">
    <property type="entry name" value="DUF2188"/>
    <property type="match status" value="1"/>
</dbReference>
<evidence type="ECO:0000313" key="2">
    <source>
        <dbReference type="EMBL" id="RYB05980.1"/>
    </source>
</evidence>
<feature type="region of interest" description="Disordered" evidence="1">
    <location>
        <begin position="38"/>
        <end position="81"/>
    </location>
</feature>
<proteinExistence type="predicted"/>
<dbReference type="EMBL" id="QYBC01000005">
    <property type="protein sequence ID" value="RYB05980.1"/>
    <property type="molecule type" value="Genomic_DNA"/>
</dbReference>
<evidence type="ECO:0000256" key="1">
    <source>
        <dbReference type="SAM" id="MobiDB-lite"/>
    </source>
</evidence>